<dbReference type="GO" id="GO:0000293">
    <property type="term" value="F:ferric-chelate reductase activity"/>
    <property type="evidence" value="ECO:0007669"/>
    <property type="project" value="UniProtKB-ARBA"/>
</dbReference>
<dbReference type="SUPFAM" id="SSF52343">
    <property type="entry name" value="Ferredoxin reductase-like, C-terminal NADP-linked domain"/>
    <property type="match status" value="1"/>
</dbReference>
<dbReference type="Pfam" id="PF08022">
    <property type="entry name" value="FAD_binding_8"/>
    <property type="match status" value="1"/>
</dbReference>
<keyword evidence="3 9" id="KW-0812">Transmembrane</keyword>
<dbReference type="GO" id="GO:0005886">
    <property type="term" value="C:plasma membrane"/>
    <property type="evidence" value="ECO:0007669"/>
    <property type="project" value="TreeGrafter"/>
</dbReference>
<accession>A0A4Y7PWL8</accession>
<keyword evidence="8 9" id="KW-0472">Membrane</keyword>
<dbReference type="PANTHER" id="PTHR32361:SF9">
    <property type="entry name" value="FERRIC REDUCTASE TRANSMEMBRANE COMPONENT 3-RELATED"/>
    <property type="match status" value="1"/>
</dbReference>
<dbReference type="VEuPathDB" id="FungiDB:BD410DRAFT_773506"/>
<protein>
    <recommendedName>
        <fullName evidence="15">Iron reductase</fullName>
    </recommendedName>
</protein>
<dbReference type="InterPro" id="IPR013112">
    <property type="entry name" value="FAD-bd_8"/>
</dbReference>
<dbReference type="OrthoDB" id="3944240at2759"/>
<feature type="domain" description="Ferric oxidoreductase" evidence="10">
    <location>
        <begin position="147"/>
        <end position="263"/>
    </location>
</feature>
<evidence type="ECO:0000259" key="10">
    <source>
        <dbReference type="Pfam" id="PF01794"/>
    </source>
</evidence>
<evidence type="ECO:0000256" key="3">
    <source>
        <dbReference type="ARBA" id="ARBA00022692"/>
    </source>
</evidence>
<dbReference type="GO" id="GO:0006879">
    <property type="term" value="P:intracellular iron ion homeostasis"/>
    <property type="evidence" value="ECO:0007669"/>
    <property type="project" value="TreeGrafter"/>
</dbReference>
<keyword evidence="7" id="KW-0406">Ion transport</keyword>
<evidence type="ECO:0000256" key="6">
    <source>
        <dbReference type="ARBA" id="ARBA00023002"/>
    </source>
</evidence>
<evidence type="ECO:0000256" key="8">
    <source>
        <dbReference type="ARBA" id="ARBA00023136"/>
    </source>
</evidence>
<name>A0A4Y7PWL8_9AGAM</name>
<reference evidence="13 14" key="1">
    <citation type="submission" date="2018-06" db="EMBL/GenBank/DDBJ databases">
        <title>A transcriptomic atlas of mushroom development highlights an independent origin of complex multicellularity.</title>
        <authorList>
            <consortium name="DOE Joint Genome Institute"/>
            <person name="Krizsan K."/>
            <person name="Almasi E."/>
            <person name="Merenyi Z."/>
            <person name="Sahu N."/>
            <person name="Viragh M."/>
            <person name="Koszo T."/>
            <person name="Mondo S."/>
            <person name="Kiss B."/>
            <person name="Balint B."/>
            <person name="Kues U."/>
            <person name="Barry K."/>
            <person name="Hegedus J.C."/>
            <person name="Henrissat B."/>
            <person name="Johnson J."/>
            <person name="Lipzen A."/>
            <person name="Ohm R."/>
            <person name="Nagy I."/>
            <person name="Pangilinan J."/>
            <person name="Yan J."/>
            <person name="Xiong Y."/>
            <person name="Grigoriev I.V."/>
            <person name="Hibbett D.S."/>
            <person name="Nagy L.G."/>
        </authorList>
    </citation>
    <scope>NUCLEOTIDE SEQUENCE [LARGE SCALE GENOMIC DNA]</scope>
    <source>
        <strain evidence="13 14">SZMC22713</strain>
    </source>
</reference>
<keyword evidence="4" id="KW-0249">Electron transport</keyword>
<dbReference type="Pfam" id="PF01794">
    <property type="entry name" value="Ferric_reduct"/>
    <property type="match status" value="1"/>
</dbReference>
<keyword evidence="14" id="KW-1185">Reference proteome</keyword>
<feature type="transmembrane region" description="Helical" evidence="9">
    <location>
        <begin position="105"/>
        <end position="128"/>
    </location>
</feature>
<feature type="transmembrane region" description="Helical" evidence="9">
    <location>
        <begin position="32"/>
        <end position="50"/>
    </location>
</feature>
<dbReference type="InterPro" id="IPR013121">
    <property type="entry name" value="Fe_red_NAD-bd_6"/>
</dbReference>
<evidence type="ECO:0000256" key="4">
    <source>
        <dbReference type="ARBA" id="ARBA00022982"/>
    </source>
</evidence>
<proteinExistence type="predicted"/>
<dbReference type="SFLD" id="SFLDG01168">
    <property type="entry name" value="Ferric_reductase_subgroup_(FRE"/>
    <property type="match status" value="1"/>
</dbReference>
<gene>
    <name evidence="13" type="ORF">BD410DRAFT_773506</name>
</gene>
<organism evidence="13 14">
    <name type="scientific">Rickenella mellea</name>
    <dbReference type="NCBI Taxonomy" id="50990"/>
    <lineage>
        <taxon>Eukaryota</taxon>
        <taxon>Fungi</taxon>
        <taxon>Dikarya</taxon>
        <taxon>Basidiomycota</taxon>
        <taxon>Agaricomycotina</taxon>
        <taxon>Agaricomycetes</taxon>
        <taxon>Hymenochaetales</taxon>
        <taxon>Rickenellaceae</taxon>
        <taxon>Rickenella</taxon>
    </lineage>
</organism>
<evidence type="ECO:0000259" key="11">
    <source>
        <dbReference type="Pfam" id="PF08022"/>
    </source>
</evidence>
<comment type="subcellular location">
    <subcellularLocation>
        <location evidence="1">Membrane</location>
        <topology evidence="1">Multi-pass membrane protein</topology>
    </subcellularLocation>
</comment>
<dbReference type="AlphaFoldDB" id="A0A4Y7PWL8"/>
<keyword evidence="6" id="KW-0560">Oxidoreductase</keyword>
<evidence type="ECO:0000256" key="1">
    <source>
        <dbReference type="ARBA" id="ARBA00004141"/>
    </source>
</evidence>
<evidence type="ECO:0000313" key="13">
    <source>
        <dbReference type="EMBL" id="TDL19804.1"/>
    </source>
</evidence>
<evidence type="ECO:0000256" key="7">
    <source>
        <dbReference type="ARBA" id="ARBA00023065"/>
    </source>
</evidence>
<keyword evidence="5 9" id="KW-1133">Transmembrane helix</keyword>
<dbReference type="PANTHER" id="PTHR32361">
    <property type="entry name" value="FERRIC/CUPRIC REDUCTASE TRANSMEMBRANE COMPONENT"/>
    <property type="match status" value="1"/>
</dbReference>
<evidence type="ECO:0000259" key="12">
    <source>
        <dbReference type="Pfam" id="PF08030"/>
    </source>
</evidence>
<dbReference type="InterPro" id="IPR039261">
    <property type="entry name" value="FNR_nucleotide-bd"/>
</dbReference>
<dbReference type="EMBL" id="ML170193">
    <property type="protein sequence ID" value="TDL19804.1"/>
    <property type="molecule type" value="Genomic_DNA"/>
</dbReference>
<sequence length="642" mass="70588">MSDAGAPPPVPVEFQIYNSYIIDPIWQRKFTIIWASALGFSVLFALPRFIKSVRNGSVWNDVTGVLENDAKERGYEPIVQRVTEENGQFGSVRMINRIRHRLSSLTLWTIPYVGLDAGQIFIITIYFLTLLLTLSIQSELISNPNRAGFLALSHLPPLFLLSSKNSILSLLLGPGHGWDKLNYLHRWCGRGLFLCAGIHGSLWIRNHLQYNLPILGREKEGSGIAAFALLCVIVLSSLKVVRMCWYQVFFVVHIVAMASFYVAICYHTIYASPWILPPLGFYGLDLLVRMLRYRIKDATLVAGDDQMTLIHVHDSNEGWTAGQHFRLRVFFNARIFESHPLTILSAPPASSVIAKGTGTLMLGAKVTGDWTKALNVYARSTEVGLVAKNDVGGDQAKGTNAKANEMEEYTMVDLASHPSSWPAYTAKVPVQVMLDGPYGGSSVDIGDYERVLLMAGGSGVTFTLGLLDDIVGRCSRRQHGEKTKIVEFAWCVKSFVCIDWFAKMLMDIATAAASPSVQLDLHVTIFVTCSCDPEAISPIPNSDVVLQRPNVGRLLRELAFSSSYSSFSGLSSVSELSLDSGIANSKMTDFEKLENHAVVGRSGIAVCAAGPESLTREVRNAVARFSFMSGGDIGCHTEEYAI</sequence>
<evidence type="ECO:0008006" key="15">
    <source>
        <dbReference type="Google" id="ProtNLM"/>
    </source>
</evidence>
<dbReference type="GO" id="GO:0015677">
    <property type="term" value="P:copper ion import"/>
    <property type="evidence" value="ECO:0007669"/>
    <property type="project" value="TreeGrafter"/>
</dbReference>
<evidence type="ECO:0000256" key="2">
    <source>
        <dbReference type="ARBA" id="ARBA00022448"/>
    </source>
</evidence>
<dbReference type="STRING" id="50990.A0A4Y7PWL8"/>
<dbReference type="Pfam" id="PF08030">
    <property type="entry name" value="NAD_binding_6"/>
    <property type="match status" value="1"/>
</dbReference>
<evidence type="ECO:0000256" key="9">
    <source>
        <dbReference type="SAM" id="Phobius"/>
    </source>
</evidence>
<feature type="transmembrane region" description="Helical" evidence="9">
    <location>
        <begin position="248"/>
        <end position="269"/>
    </location>
</feature>
<feature type="transmembrane region" description="Helical" evidence="9">
    <location>
        <begin position="224"/>
        <end position="241"/>
    </location>
</feature>
<feature type="domain" description="Ferric reductase NAD binding" evidence="12">
    <location>
        <begin position="448"/>
        <end position="623"/>
    </location>
</feature>
<dbReference type="Proteomes" id="UP000294933">
    <property type="component" value="Unassembled WGS sequence"/>
</dbReference>
<dbReference type="SFLD" id="SFLDS00052">
    <property type="entry name" value="Ferric_Reductase_Domain"/>
    <property type="match status" value="1"/>
</dbReference>
<evidence type="ECO:0000256" key="5">
    <source>
        <dbReference type="ARBA" id="ARBA00022989"/>
    </source>
</evidence>
<dbReference type="InterPro" id="IPR051410">
    <property type="entry name" value="Ferric/Cupric_Reductase"/>
</dbReference>
<dbReference type="InterPro" id="IPR013130">
    <property type="entry name" value="Fe3_Rdtase_TM_dom"/>
</dbReference>
<evidence type="ECO:0000313" key="14">
    <source>
        <dbReference type="Proteomes" id="UP000294933"/>
    </source>
</evidence>
<dbReference type="GO" id="GO:0006826">
    <property type="term" value="P:iron ion transport"/>
    <property type="evidence" value="ECO:0007669"/>
    <property type="project" value="TreeGrafter"/>
</dbReference>
<dbReference type="Gene3D" id="3.40.50.80">
    <property type="entry name" value="Nucleotide-binding domain of ferredoxin-NADP reductase (FNR) module"/>
    <property type="match status" value="1"/>
</dbReference>
<feature type="domain" description="FAD-binding 8" evidence="11">
    <location>
        <begin position="298"/>
        <end position="441"/>
    </location>
</feature>
<keyword evidence="2" id="KW-0813">Transport</keyword>
<dbReference type="CDD" id="cd06186">
    <property type="entry name" value="NOX_Duox_like_FAD_NADP"/>
    <property type="match status" value="1"/>
</dbReference>